<comment type="pathway">
    <text evidence="3">Glycan biosynthesis; starch biosynthesis.</text>
</comment>
<evidence type="ECO:0000256" key="12">
    <source>
        <dbReference type="ARBA" id="ARBA00030817"/>
    </source>
</evidence>
<dbReference type="GO" id="GO:0000166">
    <property type="term" value="F:nucleotide binding"/>
    <property type="evidence" value="ECO:0007669"/>
    <property type="project" value="UniProtKB-KW"/>
</dbReference>
<proteinExistence type="inferred from homology"/>
<name>A0A498K2A7_MALDO</name>
<dbReference type="Pfam" id="PF00483">
    <property type="entry name" value="NTP_transferase"/>
    <property type="match status" value="1"/>
</dbReference>
<evidence type="ECO:0000256" key="6">
    <source>
        <dbReference type="ARBA" id="ARBA00022533"/>
    </source>
</evidence>
<dbReference type="SUPFAM" id="SSF53448">
    <property type="entry name" value="Nucleotide-diphospho-sugar transferases"/>
    <property type="match status" value="1"/>
</dbReference>
<dbReference type="EMBL" id="RDQH01000331">
    <property type="protein sequence ID" value="RXI00065.1"/>
    <property type="molecule type" value="Genomic_DNA"/>
</dbReference>
<protein>
    <recommendedName>
        <fullName evidence="5">glucose-1-phosphate adenylyltransferase</fullName>
        <ecNumber evidence="5">2.7.7.27</ecNumber>
    </recommendedName>
    <alternativeName>
        <fullName evidence="13">ADP-glucose pyrophosphorylase</fullName>
    </alternativeName>
    <alternativeName>
        <fullName evidence="12">ADP-glucose synthase</fullName>
    </alternativeName>
    <alternativeName>
        <fullName evidence="11">Alpha-D-glucose-1-phosphate adenyl transferase</fullName>
    </alternativeName>
</protein>
<evidence type="ECO:0000256" key="9">
    <source>
        <dbReference type="ARBA" id="ARBA00022741"/>
    </source>
</evidence>
<keyword evidence="10" id="KW-0750">Starch biosynthesis</keyword>
<comment type="similarity">
    <text evidence="4">Belongs to the bacterial/plant glucose-1-phosphate adenylyltransferase family.</text>
</comment>
<evidence type="ECO:0000256" key="1">
    <source>
        <dbReference type="ARBA" id="ARBA00000956"/>
    </source>
</evidence>
<dbReference type="STRING" id="3750.A0A498K2A7"/>
<evidence type="ECO:0000256" key="8">
    <source>
        <dbReference type="ARBA" id="ARBA00022695"/>
    </source>
</evidence>
<feature type="domain" description="Nucleotidyl transferase" evidence="15">
    <location>
        <begin position="368"/>
        <end position="416"/>
    </location>
</feature>
<dbReference type="AlphaFoldDB" id="A0A498K2A7"/>
<dbReference type="EC" id="2.7.7.27" evidence="5"/>
<feature type="region of interest" description="Disordered" evidence="14">
    <location>
        <begin position="450"/>
        <end position="475"/>
    </location>
</feature>
<evidence type="ECO:0000256" key="13">
    <source>
        <dbReference type="ARBA" id="ARBA00032494"/>
    </source>
</evidence>
<dbReference type="Gene3D" id="3.90.550.10">
    <property type="entry name" value="Spore Coat Polysaccharide Biosynthesis Protein SpsA, Chain A"/>
    <property type="match status" value="1"/>
</dbReference>
<organism evidence="16 17">
    <name type="scientific">Malus domestica</name>
    <name type="common">Apple</name>
    <name type="synonym">Pyrus malus</name>
    <dbReference type="NCBI Taxonomy" id="3750"/>
    <lineage>
        <taxon>Eukaryota</taxon>
        <taxon>Viridiplantae</taxon>
        <taxon>Streptophyta</taxon>
        <taxon>Embryophyta</taxon>
        <taxon>Tracheophyta</taxon>
        <taxon>Spermatophyta</taxon>
        <taxon>Magnoliopsida</taxon>
        <taxon>eudicotyledons</taxon>
        <taxon>Gunneridae</taxon>
        <taxon>Pentapetalae</taxon>
        <taxon>rosids</taxon>
        <taxon>fabids</taxon>
        <taxon>Rosales</taxon>
        <taxon>Rosaceae</taxon>
        <taxon>Amygdaloideae</taxon>
        <taxon>Maleae</taxon>
        <taxon>Malus</taxon>
    </lineage>
</organism>
<feature type="compositionally biased region" description="Pro residues" evidence="14">
    <location>
        <begin position="674"/>
        <end position="685"/>
    </location>
</feature>
<feature type="region of interest" description="Disordered" evidence="14">
    <location>
        <begin position="149"/>
        <end position="196"/>
    </location>
</feature>
<dbReference type="Proteomes" id="UP000290289">
    <property type="component" value="Chromosome 5"/>
</dbReference>
<feature type="region of interest" description="Disordered" evidence="14">
    <location>
        <begin position="246"/>
        <end position="306"/>
    </location>
</feature>
<dbReference type="PANTHER" id="PTHR43523:SF12">
    <property type="entry name" value="GLUCOSE-1-PHOSPHATE ADENYLYLTRANSFERASE LARGE SUBUNIT 1, CHLOROPLASTIC-RELATED"/>
    <property type="match status" value="1"/>
</dbReference>
<dbReference type="GO" id="GO:0005978">
    <property type="term" value="P:glycogen biosynthetic process"/>
    <property type="evidence" value="ECO:0007669"/>
    <property type="project" value="InterPro"/>
</dbReference>
<keyword evidence="7" id="KW-0808">Transferase</keyword>
<evidence type="ECO:0000313" key="16">
    <source>
        <dbReference type="EMBL" id="RXI00065.1"/>
    </source>
</evidence>
<comment type="function">
    <text evidence="2">This protein plays a role in synthesis of starch. It catalyzes the synthesis of the activated glycosyl donor, ADP-glucose from Glc-1-P and ATP.</text>
</comment>
<evidence type="ECO:0000256" key="7">
    <source>
        <dbReference type="ARBA" id="ARBA00022679"/>
    </source>
</evidence>
<sequence>MASEDAYLQHLVTGHQVPTQVYDLLTPLQNGSTIMNSFLVSVPSLNMSVIVHPADSGLNLAKKISAETGEDLNQLVMVTHGYHIMRHIELREIPGIKDYRDIDIGSMAMGMYPYPLYPAELSVEIFSSLNEWAVEYFGTPARFTLRDKERAAETHPQSPNNHPPDSSTGPPPPPFPPHQPHHPTLAPSPPIQTNGRQPCLALRRRYTLFMDVPIASDRLSVEILSVLNGWAVDILGLLLERVAVTHPQPPNNHPPDSSAGPPPPLPPLTSPPHQINDRQPRLILRRSPRLAERSEKTQVLTAKSGEEDCRDTSYMLRKASPSMGIKYTNVEEPSNISLNKRHVQALSRSERHKQMKVTESDACLLRWSYPSCNDFGFEIIPSAVKEHNVQAYLFNDYWEDIGTVKSFFDANSALTKQPPKFEFNDPKTPFYTFPRYLPPTKVEKCRFTQTTATTTTASPKSDEGRHNTRVNLPAPPVSATHEAWREFSSAPISKRFDIFTLDSGDCGWHLHRVPTQVYNLLTPLQNGSTIMNSFLVSVPSLNMSITVHPADSGLNLAQKISVETGEDLNQLVMVTHGYHIMRHIELGEIPGIKDYRDINIGSMVGGMYPYPLYPAESTIRYTLFMDVPVAIDRLSVEMFSSLNEWAVEYFGTPASFSLRDKEGVVVTHPQSPNNHPPAPFPPQQPQHPTLAPSPLHQTNDHQPCMTLRHRYTLFMDVRIASDRLSVEILSGLNEWAVGYFGTPARFSLRNKEHLAVTHQQPLNSHPSEQ</sequence>
<feature type="compositionally biased region" description="Pro residues" evidence="14">
    <location>
        <begin position="260"/>
        <end position="270"/>
    </location>
</feature>
<keyword evidence="9" id="KW-0547">Nucleotide-binding</keyword>
<keyword evidence="8" id="KW-0548">Nucleotidyltransferase</keyword>
<evidence type="ECO:0000256" key="11">
    <source>
        <dbReference type="ARBA" id="ARBA00030645"/>
    </source>
</evidence>
<evidence type="ECO:0000256" key="10">
    <source>
        <dbReference type="ARBA" id="ARBA00022922"/>
    </source>
</evidence>
<dbReference type="InterPro" id="IPR005835">
    <property type="entry name" value="NTP_transferase_dom"/>
</dbReference>
<feature type="compositionally biased region" description="Pro residues" evidence="14">
    <location>
        <begin position="169"/>
        <end position="178"/>
    </location>
</feature>
<evidence type="ECO:0000256" key="5">
    <source>
        <dbReference type="ARBA" id="ARBA00012460"/>
    </source>
</evidence>
<reference evidence="16 17" key="1">
    <citation type="submission" date="2018-10" db="EMBL/GenBank/DDBJ databases">
        <title>A high-quality apple genome assembly.</title>
        <authorList>
            <person name="Hu J."/>
        </authorList>
    </citation>
    <scope>NUCLEOTIDE SEQUENCE [LARGE SCALE GENOMIC DNA]</scope>
    <source>
        <strain evidence="17">cv. HFTH1</strain>
        <tissue evidence="16">Young leaf</tissue>
    </source>
</reference>
<gene>
    <name evidence="16" type="ORF">DVH24_030555</name>
</gene>
<dbReference type="PANTHER" id="PTHR43523">
    <property type="entry name" value="GLUCOSE-1-PHOSPHATE ADENYLYLTRANSFERASE-RELATED"/>
    <property type="match status" value="1"/>
</dbReference>
<evidence type="ECO:0000256" key="2">
    <source>
        <dbReference type="ARBA" id="ARBA00002231"/>
    </source>
</evidence>
<comment type="catalytic activity">
    <reaction evidence="1">
        <text>alpha-D-glucose 1-phosphate + ATP + H(+) = ADP-alpha-D-glucose + diphosphate</text>
        <dbReference type="Rhea" id="RHEA:12120"/>
        <dbReference type="ChEBI" id="CHEBI:15378"/>
        <dbReference type="ChEBI" id="CHEBI:30616"/>
        <dbReference type="ChEBI" id="CHEBI:33019"/>
        <dbReference type="ChEBI" id="CHEBI:57498"/>
        <dbReference type="ChEBI" id="CHEBI:58601"/>
        <dbReference type="EC" id="2.7.7.27"/>
    </reaction>
</comment>
<evidence type="ECO:0000259" key="15">
    <source>
        <dbReference type="Pfam" id="PF00483"/>
    </source>
</evidence>
<dbReference type="GO" id="GO:0008878">
    <property type="term" value="F:glucose-1-phosphate adenylyltransferase activity"/>
    <property type="evidence" value="ECO:0007669"/>
    <property type="project" value="UniProtKB-EC"/>
</dbReference>
<dbReference type="InterPro" id="IPR029044">
    <property type="entry name" value="Nucleotide-diphossugar_trans"/>
</dbReference>
<evidence type="ECO:0000256" key="4">
    <source>
        <dbReference type="ARBA" id="ARBA00010443"/>
    </source>
</evidence>
<dbReference type="GO" id="GO:0019252">
    <property type="term" value="P:starch biosynthetic process"/>
    <property type="evidence" value="ECO:0007669"/>
    <property type="project" value="UniProtKB-KW"/>
</dbReference>
<keyword evidence="17" id="KW-1185">Reference proteome</keyword>
<keyword evidence="6" id="KW-0021">Allosteric enzyme</keyword>
<evidence type="ECO:0000313" key="17">
    <source>
        <dbReference type="Proteomes" id="UP000290289"/>
    </source>
</evidence>
<feature type="region of interest" description="Disordered" evidence="14">
    <location>
        <begin position="666"/>
        <end position="693"/>
    </location>
</feature>
<comment type="caution">
    <text evidence="16">The sequence shown here is derived from an EMBL/GenBank/DDBJ whole genome shotgun (WGS) entry which is preliminary data.</text>
</comment>
<dbReference type="InterPro" id="IPR011831">
    <property type="entry name" value="ADP-Glc_PPase"/>
</dbReference>
<accession>A0A498K2A7</accession>
<evidence type="ECO:0000256" key="3">
    <source>
        <dbReference type="ARBA" id="ARBA00004727"/>
    </source>
</evidence>
<evidence type="ECO:0000256" key="14">
    <source>
        <dbReference type="SAM" id="MobiDB-lite"/>
    </source>
</evidence>